<reference evidence="2" key="2">
    <citation type="submission" date="2023-05" db="EMBL/GenBank/DDBJ databases">
        <authorList>
            <person name="Fouks B."/>
        </authorList>
    </citation>
    <scope>NUCLEOTIDE SEQUENCE</scope>
    <source>
        <strain evidence="2">Stay&amp;Tobe</strain>
        <tissue evidence="2">Testes</tissue>
    </source>
</reference>
<feature type="non-terminal residue" evidence="2">
    <location>
        <position position="1"/>
    </location>
</feature>
<evidence type="ECO:0000313" key="2">
    <source>
        <dbReference type="EMBL" id="KAJ9576050.1"/>
    </source>
</evidence>
<gene>
    <name evidence="2" type="ORF">L9F63_007150</name>
</gene>
<dbReference type="Proteomes" id="UP001233999">
    <property type="component" value="Unassembled WGS sequence"/>
</dbReference>
<evidence type="ECO:0000313" key="3">
    <source>
        <dbReference type="Proteomes" id="UP001233999"/>
    </source>
</evidence>
<evidence type="ECO:0000256" key="1">
    <source>
        <dbReference type="SAM" id="Phobius"/>
    </source>
</evidence>
<organism evidence="2 3">
    <name type="scientific">Diploptera punctata</name>
    <name type="common">Pacific beetle cockroach</name>
    <dbReference type="NCBI Taxonomy" id="6984"/>
    <lineage>
        <taxon>Eukaryota</taxon>
        <taxon>Metazoa</taxon>
        <taxon>Ecdysozoa</taxon>
        <taxon>Arthropoda</taxon>
        <taxon>Hexapoda</taxon>
        <taxon>Insecta</taxon>
        <taxon>Pterygota</taxon>
        <taxon>Neoptera</taxon>
        <taxon>Polyneoptera</taxon>
        <taxon>Dictyoptera</taxon>
        <taxon>Blattodea</taxon>
        <taxon>Blaberoidea</taxon>
        <taxon>Blaberidae</taxon>
        <taxon>Diplopterinae</taxon>
        <taxon>Diploptera</taxon>
    </lineage>
</organism>
<dbReference type="AlphaFoldDB" id="A0AAD7Z8D6"/>
<feature type="non-terminal residue" evidence="2">
    <location>
        <position position="54"/>
    </location>
</feature>
<accession>A0AAD7Z8D6</accession>
<name>A0AAD7Z8D6_DIPPU</name>
<proteinExistence type="predicted"/>
<reference evidence="2" key="1">
    <citation type="journal article" date="2023" name="IScience">
        <title>Live-bearing cockroach genome reveals convergent evolutionary mechanisms linked to viviparity in insects and beyond.</title>
        <authorList>
            <person name="Fouks B."/>
            <person name="Harrison M.C."/>
            <person name="Mikhailova A.A."/>
            <person name="Marchal E."/>
            <person name="English S."/>
            <person name="Carruthers M."/>
            <person name="Jennings E.C."/>
            <person name="Chiamaka E.L."/>
            <person name="Frigard R.A."/>
            <person name="Pippel M."/>
            <person name="Attardo G.M."/>
            <person name="Benoit J.B."/>
            <person name="Bornberg-Bauer E."/>
            <person name="Tobe S.S."/>
        </authorList>
    </citation>
    <scope>NUCLEOTIDE SEQUENCE</scope>
    <source>
        <strain evidence="2">Stay&amp;Tobe</strain>
    </source>
</reference>
<keyword evidence="1" id="KW-0812">Transmembrane</keyword>
<protein>
    <submittedName>
        <fullName evidence="2">Uncharacterized protein</fullName>
    </submittedName>
</protein>
<dbReference type="EMBL" id="JASPKZ010009810">
    <property type="protein sequence ID" value="KAJ9576050.1"/>
    <property type="molecule type" value="Genomic_DNA"/>
</dbReference>
<sequence length="54" mass="6603">MFGFVLRSMNYLLLRVFFCFAFFSYCLYYLCIPSFIFQNLSHFFVVWVKYTAVV</sequence>
<keyword evidence="1" id="KW-0472">Membrane</keyword>
<feature type="transmembrane region" description="Helical" evidence="1">
    <location>
        <begin position="12"/>
        <end position="37"/>
    </location>
</feature>
<keyword evidence="1" id="KW-1133">Transmembrane helix</keyword>
<comment type="caution">
    <text evidence="2">The sequence shown here is derived from an EMBL/GenBank/DDBJ whole genome shotgun (WGS) entry which is preliminary data.</text>
</comment>
<keyword evidence="3" id="KW-1185">Reference proteome</keyword>